<protein>
    <submittedName>
        <fullName evidence="2">Uncharacterized protein</fullName>
    </submittedName>
</protein>
<feature type="compositionally biased region" description="Basic and acidic residues" evidence="1">
    <location>
        <begin position="64"/>
        <end position="84"/>
    </location>
</feature>
<evidence type="ECO:0000313" key="3">
    <source>
        <dbReference type="Proteomes" id="UP000588017"/>
    </source>
</evidence>
<comment type="caution">
    <text evidence="2">The sequence shown here is derived from an EMBL/GenBank/DDBJ whole genome shotgun (WGS) entry which is preliminary data.</text>
</comment>
<keyword evidence="3" id="KW-1185">Reference proteome</keyword>
<gene>
    <name evidence="2" type="ORF">HNQ73_002914</name>
</gene>
<proteinExistence type="predicted"/>
<sequence>MTIGIRTFFCHACSRTVPRAAVRCPWCFRPVHAGIAAPLPADWQGYLAPAEPAVPRRSPVQGDKGGHEPHPEKVLPEGDRDKVPIADIDAEQG</sequence>
<evidence type="ECO:0000256" key="1">
    <source>
        <dbReference type="SAM" id="MobiDB-lite"/>
    </source>
</evidence>
<organism evidence="2 3">
    <name type="scientific">Chelatococcus composti</name>
    <dbReference type="NCBI Taxonomy" id="1743235"/>
    <lineage>
        <taxon>Bacteria</taxon>
        <taxon>Pseudomonadati</taxon>
        <taxon>Pseudomonadota</taxon>
        <taxon>Alphaproteobacteria</taxon>
        <taxon>Hyphomicrobiales</taxon>
        <taxon>Chelatococcaceae</taxon>
        <taxon>Chelatococcus</taxon>
    </lineage>
</organism>
<evidence type="ECO:0000313" key="2">
    <source>
        <dbReference type="EMBL" id="MBB6169277.1"/>
    </source>
</evidence>
<name>A0A841K9U0_9HYPH</name>
<dbReference type="AlphaFoldDB" id="A0A841K9U0"/>
<dbReference type="Proteomes" id="UP000588017">
    <property type="component" value="Unassembled WGS sequence"/>
</dbReference>
<feature type="region of interest" description="Disordered" evidence="1">
    <location>
        <begin position="50"/>
        <end position="93"/>
    </location>
</feature>
<accession>A0A841K9U0</accession>
<reference evidence="2 3" key="1">
    <citation type="submission" date="2020-08" db="EMBL/GenBank/DDBJ databases">
        <title>Genomic Encyclopedia of Type Strains, Phase IV (KMG-IV): sequencing the most valuable type-strain genomes for metagenomic binning, comparative biology and taxonomic classification.</title>
        <authorList>
            <person name="Goeker M."/>
        </authorList>
    </citation>
    <scope>NUCLEOTIDE SEQUENCE [LARGE SCALE GENOMIC DNA]</scope>
    <source>
        <strain evidence="2 3">DSM 101465</strain>
    </source>
</reference>
<dbReference type="RefSeq" id="WP_183335584.1">
    <property type="nucleotide sequence ID" value="NZ_BMHX01000006.1"/>
</dbReference>
<dbReference type="EMBL" id="JACHEH010000006">
    <property type="protein sequence ID" value="MBB6169277.1"/>
    <property type="molecule type" value="Genomic_DNA"/>
</dbReference>